<dbReference type="Proteomes" id="UP000243820">
    <property type="component" value="Unassembled WGS sequence"/>
</dbReference>
<dbReference type="InterPro" id="IPR000668">
    <property type="entry name" value="Peptidase_C1A_C"/>
</dbReference>
<dbReference type="InterPro" id="IPR038765">
    <property type="entry name" value="Papain-like_cys_pep_sf"/>
</dbReference>
<dbReference type="InterPro" id="IPR040528">
    <property type="entry name" value="Lectin-like"/>
</dbReference>
<organism evidence="2 3">
    <name type="scientific">Methanocorpusculum parvum</name>
    <dbReference type="NCBI Taxonomy" id="2193"/>
    <lineage>
        <taxon>Archaea</taxon>
        <taxon>Methanobacteriati</taxon>
        <taxon>Methanobacteriota</taxon>
        <taxon>Stenosarchaea group</taxon>
        <taxon>Methanomicrobia</taxon>
        <taxon>Methanomicrobiales</taxon>
        <taxon>Methanocorpusculaceae</taxon>
        <taxon>Methanocorpusculum</taxon>
    </lineage>
</organism>
<reference evidence="2 3" key="1">
    <citation type="journal article" date="2017" name="BMC Genomics">
        <title>Genomic analysis of methanogenic archaea reveals a shift towards energy conservation.</title>
        <authorList>
            <person name="Gilmore S.P."/>
            <person name="Henske J.K."/>
            <person name="Sexton J.A."/>
            <person name="Solomon K.V."/>
            <person name="Seppala S."/>
            <person name="Yoo J.I."/>
            <person name="Huyett L.M."/>
            <person name="Pressman A."/>
            <person name="Cogan J.Z."/>
            <person name="Kivenson V."/>
            <person name="Peng X."/>
            <person name="Tan Y."/>
            <person name="Valentine D.L."/>
            <person name="O'Malley M.A."/>
        </authorList>
    </citation>
    <scope>NUCLEOTIDE SEQUENCE [LARGE SCALE GENOMIC DNA]</scope>
    <source>
        <strain evidence="2 3">XII</strain>
    </source>
</reference>
<feature type="domain" description="Peptidase C1A papain C-terminal" evidence="1">
    <location>
        <begin position="24"/>
        <end position="286"/>
    </location>
</feature>
<dbReference type="Pfam" id="PF00112">
    <property type="entry name" value="Peptidase_C1"/>
    <property type="match status" value="1"/>
</dbReference>
<dbReference type="PROSITE" id="PS00139">
    <property type="entry name" value="THIOL_PROTEASE_CYS"/>
    <property type="match status" value="1"/>
</dbReference>
<evidence type="ECO:0000259" key="1">
    <source>
        <dbReference type="SMART" id="SM00645"/>
    </source>
</evidence>
<dbReference type="RefSeq" id="WP_095642200.1">
    <property type="nucleotide sequence ID" value="NZ_LMVO01000018.1"/>
</dbReference>
<evidence type="ECO:0000313" key="3">
    <source>
        <dbReference type="Proteomes" id="UP000243820"/>
    </source>
</evidence>
<proteinExistence type="predicted"/>
<dbReference type="GO" id="GO:0006508">
    <property type="term" value="P:proteolysis"/>
    <property type="evidence" value="ECO:0007669"/>
    <property type="project" value="InterPro"/>
</dbReference>
<dbReference type="Pfam" id="PF18560">
    <property type="entry name" value="Lectin_like"/>
    <property type="match status" value="1"/>
</dbReference>
<evidence type="ECO:0000313" key="2">
    <source>
        <dbReference type="EMBL" id="PAV09267.1"/>
    </source>
</evidence>
<protein>
    <recommendedName>
        <fullName evidence="1">Peptidase C1A papain C-terminal domain-containing protein</fullName>
    </recommendedName>
</protein>
<dbReference type="SMART" id="SM00645">
    <property type="entry name" value="Pept_C1"/>
    <property type="match status" value="1"/>
</dbReference>
<dbReference type="AlphaFoldDB" id="A0AAX0Q799"/>
<name>A0AAX0Q799_9EURY</name>
<dbReference type="Gene3D" id="3.90.70.10">
    <property type="entry name" value="Cysteine proteinases"/>
    <property type="match status" value="1"/>
</dbReference>
<comment type="caution">
    <text evidence="2">The sequence shown here is derived from an EMBL/GenBank/DDBJ whole genome shotgun (WGS) entry which is preliminary data.</text>
</comment>
<dbReference type="CDD" id="cd02619">
    <property type="entry name" value="Peptidase_C1"/>
    <property type="match status" value="1"/>
</dbReference>
<dbReference type="SUPFAM" id="SSF54001">
    <property type="entry name" value="Cysteine proteinases"/>
    <property type="match status" value="1"/>
</dbReference>
<dbReference type="EMBL" id="LMVO01000018">
    <property type="protein sequence ID" value="PAV09267.1"/>
    <property type="molecule type" value="Genomic_DNA"/>
</dbReference>
<dbReference type="PROSITE" id="PS00639">
    <property type="entry name" value="THIOL_PROTEASE_HIS"/>
    <property type="match status" value="1"/>
</dbReference>
<keyword evidence="3" id="KW-1185">Reference proteome</keyword>
<gene>
    <name evidence="2" type="ORF">ASJ83_08380</name>
</gene>
<dbReference type="InterPro" id="IPR025660">
    <property type="entry name" value="Pept_his_AS"/>
</dbReference>
<sequence>MSRKILPLALLLAALLICPAAADLPSSYDMRDKNLTPLITDQGYFGLCWTFASISSLESGMIQQDPEKYAGIDLSAFHTAYFTYNRDALIDPASPWPGLEGIAGDYTHVQETDPQDNISGLILGGELTQAMYTLAAGFGAVNESAAPFDSYGNNTAPSDDTAIFQNEIVLDSAVMIPPSEKDDVKTMLLEKGAAAFGFFFNPVEPYLQELENGDWVFSFGDTDRENLEYAGGHAVLLIGWDDDFAKELFAVPPEHDGAWLIQNSWGSDLSNSTYIWMPYEEVTYPFTFFLGTEPWFEHTYQYDGGTLVENRSLNQSSARVGNVFTAGLNEEIRAVTLDTNQSVNYALRVYTDPVPGMPDDGTLLAEQTGGIAFPGYYTIRLDDPVPIEKGQNFSVVYDLEGEEPLNISIDTSAVSEEVSTTTFARAGQSFLDNGTGWTDLSADGETNLRIKAFSNDLVFWIKMEPVSASMKERSVSVTGTTNFAPGREILVTLVCPDGKTLCEPAEVQRGAMTNFWEVRFFPVKLIEEEYALSAVRSEVLAESGFVPEGFTGMLVFGAKGTIIRAG</sequence>
<dbReference type="GO" id="GO:0008234">
    <property type="term" value="F:cysteine-type peptidase activity"/>
    <property type="evidence" value="ECO:0007669"/>
    <property type="project" value="InterPro"/>
</dbReference>
<accession>A0AAX0Q799</accession>
<dbReference type="InterPro" id="IPR000169">
    <property type="entry name" value="Pept_cys_AS"/>
</dbReference>